<dbReference type="GO" id="GO:0006189">
    <property type="term" value="P:'de novo' IMP biosynthetic process"/>
    <property type="evidence" value="ECO:0007669"/>
    <property type="project" value="InterPro"/>
</dbReference>
<gene>
    <name evidence="2" type="ORF">XD82_1861</name>
</gene>
<dbReference type="InterPro" id="IPR010918">
    <property type="entry name" value="PurM-like_C_dom"/>
</dbReference>
<dbReference type="EMBL" id="LGGD01000304">
    <property type="protein sequence ID" value="KUK59589.1"/>
    <property type="molecule type" value="Genomic_DNA"/>
</dbReference>
<organism evidence="2 3">
    <name type="scientific">Methanoculleus marisnigri</name>
    <dbReference type="NCBI Taxonomy" id="2198"/>
    <lineage>
        <taxon>Archaea</taxon>
        <taxon>Methanobacteriati</taxon>
        <taxon>Methanobacteriota</taxon>
        <taxon>Stenosarchaea group</taxon>
        <taxon>Methanomicrobia</taxon>
        <taxon>Methanomicrobiales</taxon>
        <taxon>Methanomicrobiaceae</taxon>
        <taxon>Methanoculleus</taxon>
    </lineage>
</organism>
<feature type="domain" description="PurM-like C-terminal" evidence="1">
    <location>
        <begin position="46"/>
        <end position="175"/>
    </location>
</feature>
<dbReference type="Pfam" id="PF02769">
    <property type="entry name" value="AIRS_C"/>
    <property type="match status" value="1"/>
</dbReference>
<reference evidence="3" key="1">
    <citation type="journal article" date="2015" name="MBio">
        <title>Genome-Resolved Metagenomic Analysis Reveals Roles for Candidate Phyla and Other Microbial Community Members in Biogeochemical Transformations in Oil Reservoirs.</title>
        <authorList>
            <person name="Hu P."/>
            <person name="Tom L."/>
            <person name="Singh A."/>
            <person name="Thomas B.C."/>
            <person name="Baker B.J."/>
            <person name="Piceno Y.M."/>
            <person name="Andersen G.L."/>
            <person name="Banfield J.F."/>
        </authorList>
    </citation>
    <scope>NUCLEOTIDE SEQUENCE [LARGE SCALE GENOMIC DNA]</scope>
</reference>
<evidence type="ECO:0000313" key="3">
    <source>
        <dbReference type="Proteomes" id="UP000054323"/>
    </source>
</evidence>
<dbReference type="PANTHER" id="PTHR43555:SF1">
    <property type="entry name" value="PHOSPHORIBOSYLFORMYLGLYCINAMIDINE SYNTHASE SUBUNIT PURL"/>
    <property type="match status" value="1"/>
</dbReference>
<dbReference type="AlphaFoldDB" id="A0A117LP07"/>
<dbReference type="InterPro" id="IPR010074">
    <property type="entry name" value="PRibForGlyAmidine_synth_PurL"/>
</dbReference>
<comment type="caution">
    <text evidence="2">The sequence shown here is derived from an EMBL/GenBank/DDBJ whole genome shotgun (WGS) entry which is preliminary data.</text>
</comment>
<accession>A0A117LP07</accession>
<dbReference type="InterPro" id="IPR036676">
    <property type="entry name" value="PurM-like_C_sf"/>
</dbReference>
<dbReference type="GO" id="GO:0004642">
    <property type="term" value="F:phosphoribosylformylglycinamidine synthase activity"/>
    <property type="evidence" value="ECO:0007669"/>
    <property type="project" value="InterPro"/>
</dbReference>
<sequence>MFNDFSGFDAESNPVKVSALPTLLISSIGVHPDVAAAVSMDAKFDGDLVYVVGETGEELGGSEYNALLGIQGGAVPSLEIETAKVRYGRMTDAIEKKLVASAFPVTHGGLLVALAKVAIAGGVGMEIAIPDKVSPDRYLFSESLGRFVVTIAPSDREAFEEIFGTDAHLLGRVDGTVFRVSAGKTLIEQPVTAMEAAYKAPFGGY</sequence>
<dbReference type="PANTHER" id="PTHR43555">
    <property type="entry name" value="PHOSPHORIBOSYLFORMYLGLYCINAMIDINE SYNTHASE SUBUNIT PURL"/>
    <property type="match status" value="1"/>
</dbReference>
<name>A0A117LP07_9EURY</name>
<dbReference type="PATRIC" id="fig|2198.4.peg.704"/>
<evidence type="ECO:0000259" key="1">
    <source>
        <dbReference type="Pfam" id="PF02769"/>
    </source>
</evidence>
<protein>
    <submittedName>
        <fullName evidence="2">Phosphoribosylformylglycinamidine synthase 2</fullName>
    </submittedName>
</protein>
<evidence type="ECO:0000313" key="2">
    <source>
        <dbReference type="EMBL" id="KUK59589.1"/>
    </source>
</evidence>
<dbReference type="SUPFAM" id="SSF56042">
    <property type="entry name" value="PurM C-terminal domain-like"/>
    <property type="match status" value="1"/>
</dbReference>
<dbReference type="CDD" id="cd02204">
    <property type="entry name" value="PurL_repeat2"/>
    <property type="match status" value="1"/>
</dbReference>
<dbReference type="Proteomes" id="UP000054323">
    <property type="component" value="Unassembled WGS sequence"/>
</dbReference>
<proteinExistence type="predicted"/>
<dbReference type="Gene3D" id="3.90.650.10">
    <property type="entry name" value="PurM-like C-terminal domain"/>
    <property type="match status" value="1"/>
</dbReference>